<proteinExistence type="predicted"/>
<reference evidence="1" key="2">
    <citation type="journal article" date="2015" name="Data Brief">
        <title>Shoot transcriptome of the giant reed, Arundo donax.</title>
        <authorList>
            <person name="Barrero R.A."/>
            <person name="Guerrero F.D."/>
            <person name="Moolhuijzen P."/>
            <person name="Goolsby J.A."/>
            <person name="Tidwell J."/>
            <person name="Bellgard S.E."/>
            <person name="Bellgard M.I."/>
        </authorList>
    </citation>
    <scope>NUCLEOTIDE SEQUENCE</scope>
    <source>
        <tissue evidence="1">Shoot tissue taken approximately 20 cm above the soil surface</tissue>
    </source>
</reference>
<dbReference type="AlphaFoldDB" id="A0A0A9C1Q4"/>
<organism evidence="1">
    <name type="scientific">Arundo donax</name>
    <name type="common">Giant reed</name>
    <name type="synonym">Donax arundinaceus</name>
    <dbReference type="NCBI Taxonomy" id="35708"/>
    <lineage>
        <taxon>Eukaryota</taxon>
        <taxon>Viridiplantae</taxon>
        <taxon>Streptophyta</taxon>
        <taxon>Embryophyta</taxon>
        <taxon>Tracheophyta</taxon>
        <taxon>Spermatophyta</taxon>
        <taxon>Magnoliopsida</taxon>
        <taxon>Liliopsida</taxon>
        <taxon>Poales</taxon>
        <taxon>Poaceae</taxon>
        <taxon>PACMAD clade</taxon>
        <taxon>Arundinoideae</taxon>
        <taxon>Arundineae</taxon>
        <taxon>Arundo</taxon>
    </lineage>
</organism>
<dbReference type="EMBL" id="GBRH01230565">
    <property type="protein sequence ID" value="JAD67330.1"/>
    <property type="molecule type" value="Transcribed_RNA"/>
</dbReference>
<reference evidence="1" key="1">
    <citation type="submission" date="2014-09" db="EMBL/GenBank/DDBJ databases">
        <authorList>
            <person name="Magalhaes I.L.F."/>
            <person name="Oliveira U."/>
            <person name="Santos F.R."/>
            <person name="Vidigal T.H.D.A."/>
            <person name="Brescovit A.D."/>
            <person name="Santos A.J."/>
        </authorList>
    </citation>
    <scope>NUCLEOTIDE SEQUENCE</scope>
    <source>
        <tissue evidence="1">Shoot tissue taken approximately 20 cm above the soil surface</tissue>
    </source>
</reference>
<accession>A0A0A9C1Q4</accession>
<sequence>MRASGCRSIASLTVRLARASDQAPTMEV</sequence>
<name>A0A0A9C1Q4_ARUDO</name>
<protein>
    <submittedName>
        <fullName evidence="1">Uncharacterized protein</fullName>
    </submittedName>
</protein>
<evidence type="ECO:0000313" key="1">
    <source>
        <dbReference type="EMBL" id="JAD67330.1"/>
    </source>
</evidence>